<sequence length="1847" mass="209891">QSQKSWIENTFTKRECVYIIPSSKDPHRCLPGCQICQQLVRCCCGRLVRQHACFTASLAMKYSDVKLGENYNQEIEEWSVEKHTEQTSTDAYGVINFQGGSHSYRAKYVRLSYDTKPEAILQLMLKEWQMELPKLVISVHGGMQKFELHPRIKQLLGKGLIKAAVTTGAWIITGGVNTGVAKHVGDALREHASRSSRKICTIGIAPWGVIENRNDLVGRDVVAPYQTLLNPLSKLNVLNNLHSHFILVDDGTVGKYGAEVKLRRELEKTINLQRIHARIGQGVPVVALVFEGGPNVILTVLDFLQESPPVPVVVCEGTGRAADILAYVHKQTEEGGNVPEGAEPEIISTIKKTFNFGQSEAVHLFQTLLECMKKKELITVFHIGSDEHQDIDVAILTALLKGTNASAFDQLVLTLAWDRVDIAKNHVFVYGQQWLVGSLEQAMLDALVMDRVAFVKLLIENGVSMHKFLTIPRLEELYNTKQGPTNPTLFHLVRDVKQGNLPPGYKINLIDVGLVIEYLMGGTYRCTYTRKRFRAIYNSLSGNNRRSGRNPSNTTPQMCKSHESFGNRADKKEKMRHNHFIKTAQPYKPKIDTGAEEGKKKRTKDEIVDIDDPETRRFAYPLNELLLWAVLMKRQKMALFFWQHGEESMAKALVACKVYRSMAYEAKQSDLVDDTSEELKQYSNEFGQLAVELLEQSFRQDETMAMKLLTYELKNWSNSTCLKLAVSSRLRPFVAHTCTQMLLSDMWMGRLNMRKNSWYKVILSILLPPAILLLEYKTKAEMSHIPQSQDAHQMAMDDSENNFQNAADEIPMEVFKEVRILDSTLEKHDMETPAKPKRLPITQKFYAFYHAPIVKFWFNTLAYLGFLMLYTFVVLVKMEELPSVQEWIVIAYIFTSAIEKIREIFMSEAGKINQKIKVWFSDYFNVSDTVAIVTFFIGFALRFGAKGNFGENTYRENYVFVAGRITYCLNIIFWYVRLLDFLAVNQQAGPYVMMIGKMVANMFYIVVIMALVLLSFGVPRKAILYPDEAPSWTLARDIVFHPYWMIFGEVYAYEIDVCANNSDEKVAHLCGPGTWLTPFLQAVYLFVQYIIMVNLLIAFFNNVYLQVKAISNIVWKYQRYHFIMAYHEKPVLPPPLIVLSHMASLFCCICKRRKTDKTSDGPKLFLTEEDQKKLHDFEELCVEMYFNEKDDKFHSGSEERIRVTFERVEQMCIQIKEVGDRVNYIKRSLQSLDSQIGHLQDLSALTVDTLKTLTAQKASEASKVHNEITRELSISKHLAQNLIEDGSLRSSVWKKHSIGNVFGSFPQGGLESNNALLCNISIRDEKEVPHKTIGQELAPVPRREEINFQEAGSSGSALFSNAVSPPELRQRIQAAEISKSISKSKKLGNSSNSMPHVTSPTTKFFVSTPSRPSCKSQLDSSAKHEETVFSKATEGDNNVEFGAFVGKYNQVDSECPEVVISCSYPLVSTNSVCRPLSCDKSLSFVVYSKSRRASSEDTQQVDSKAALLTVSRRRSLFNFFSGIASPFKPIMDINYYYSAVERNNLMRLSQSIPFTPVPPRGEPVTVYRLEESSPSILNNSMSSWSQLGLCAKIEFLSKEEMGGGLRRALKVVCTWSEYDILKSGHLYIIKSFLPEVVNTWSSIYKEDTVLHLCLREIQQQRAAQKLTFAFNQMKPKSIPYSPRFLEVFLLYCHSAGQWFAVEECMTGEFRKYNNNNGDEIIPTNMLEEVMLAFSHWTYEYTRGELLVLDLQGVGENLTDPSVIKAGEKRSYDMVFGPANLGEDAIKNFRAKHHCNSCCRKLKLPDLKRNDYTPDKILFPQDDSPELTIQPGSCTKESDSANSIRLML</sequence>
<dbReference type="PROSITE" id="PS51158">
    <property type="entry name" value="ALPHA_KINASE"/>
    <property type="match status" value="1"/>
</dbReference>
<evidence type="ECO:0000256" key="33">
    <source>
        <dbReference type="SAM" id="Phobius"/>
    </source>
</evidence>
<keyword evidence="16" id="KW-0106">Calcium</keyword>
<dbReference type="Pfam" id="PF00520">
    <property type="entry name" value="Ion_trans"/>
    <property type="match status" value="1"/>
</dbReference>
<accession>A0A8C4V6X9</accession>
<dbReference type="FunFam" id="3.30.200.20:FF:000129">
    <property type="entry name" value="Transient receptor potential cation channel, subfamily M, member 7"/>
    <property type="match status" value="1"/>
</dbReference>
<dbReference type="GO" id="GO:0005262">
    <property type="term" value="F:calcium channel activity"/>
    <property type="evidence" value="ECO:0007669"/>
    <property type="project" value="UniProtKB-KW"/>
</dbReference>
<comment type="catalytic activity">
    <reaction evidence="25">
        <text>Zn(2+)(in) = Zn(2+)(out)</text>
        <dbReference type="Rhea" id="RHEA:29351"/>
        <dbReference type="ChEBI" id="CHEBI:29105"/>
    </reaction>
</comment>
<feature type="region of interest" description="Disordered" evidence="32">
    <location>
        <begin position="1819"/>
        <end position="1838"/>
    </location>
</feature>
<feature type="transmembrane region" description="Helical" evidence="33">
    <location>
        <begin position="957"/>
        <end position="978"/>
    </location>
</feature>
<dbReference type="GO" id="GO:0046872">
    <property type="term" value="F:metal ion binding"/>
    <property type="evidence" value="ECO:0007669"/>
    <property type="project" value="UniProtKB-KW"/>
</dbReference>
<dbReference type="Pfam" id="PF18139">
    <property type="entry name" value="LSDAT_euk"/>
    <property type="match status" value="1"/>
</dbReference>
<comment type="similarity">
    <text evidence="23">In the C-terminal section; belongs to the protein kinase superfamily. Alpha-type protein kinase family. ALPK subfamily.</text>
</comment>
<feature type="region of interest" description="Disordered" evidence="32">
    <location>
        <begin position="1383"/>
        <end position="1410"/>
    </location>
</feature>
<feature type="transmembrane region" description="Helical" evidence="33">
    <location>
        <begin position="1082"/>
        <end position="1105"/>
    </location>
</feature>
<dbReference type="CDD" id="cd16971">
    <property type="entry name" value="Alpha_kinase_ChaK1_TRMP7"/>
    <property type="match status" value="1"/>
</dbReference>
<feature type="binding site" evidence="31">
    <location>
        <position position="1798"/>
    </location>
    <ligand>
        <name>Zn(2+)</name>
        <dbReference type="ChEBI" id="CHEBI:29105"/>
    </ligand>
</feature>
<organism evidence="35 36">
    <name type="scientific">Falco tinnunculus</name>
    <name type="common">Common kestrel</name>
    <dbReference type="NCBI Taxonomy" id="100819"/>
    <lineage>
        <taxon>Eukaryota</taxon>
        <taxon>Metazoa</taxon>
        <taxon>Chordata</taxon>
        <taxon>Craniata</taxon>
        <taxon>Vertebrata</taxon>
        <taxon>Euteleostomi</taxon>
        <taxon>Archelosauria</taxon>
        <taxon>Archosauria</taxon>
        <taxon>Dinosauria</taxon>
        <taxon>Saurischia</taxon>
        <taxon>Theropoda</taxon>
        <taxon>Coelurosauria</taxon>
        <taxon>Aves</taxon>
        <taxon>Neognathae</taxon>
        <taxon>Neoaves</taxon>
        <taxon>Telluraves</taxon>
        <taxon>Australaves</taxon>
        <taxon>Falconiformes</taxon>
        <taxon>Falconidae</taxon>
        <taxon>Falco</taxon>
    </lineage>
</organism>
<dbReference type="OrthoDB" id="301415at2759"/>
<feature type="compositionally biased region" description="Polar residues" evidence="32">
    <location>
        <begin position="1829"/>
        <end position="1838"/>
    </location>
</feature>
<proteinExistence type="inferred from homology"/>
<dbReference type="GO" id="GO:0051262">
    <property type="term" value="P:protein tetramerization"/>
    <property type="evidence" value="ECO:0007669"/>
    <property type="project" value="InterPro"/>
</dbReference>
<feature type="binding site" evidence="30">
    <location>
        <position position="1751"/>
    </location>
    <ligand>
        <name>ADP</name>
        <dbReference type="ChEBI" id="CHEBI:456216"/>
    </ligand>
</feature>
<dbReference type="InterPro" id="IPR029601">
    <property type="entry name" value="TRPM7_a-kinase_dom"/>
</dbReference>
<keyword evidence="4" id="KW-0813">Transport</keyword>
<comment type="subcellular location">
    <subcellularLocation>
        <location evidence="2">Cell membrane</location>
        <topology evidence="2">Multi-pass membrane protein</topology>
    </subcellularLocation>
    <subcellularLocation>
        <location evidence="1">Nucleus</location>
    </subcellularLocation>
</comment>
<dbReference type="InterPro" id="IPR005821">
    <property type="entry name" value="Ion_trans_dom"/>
</dbReference>
<dbReference type="Gene3D" id="1.20.5.1010">
    <property type="entry name" value="TRPM, tetramerisation domain"/>
    <property type="match status" value="1"/>
</dbReference>
<evidence type="ECO:0000256" key="28">
    <source>
        <dbReference type="ARBA" id="ARBA00048679"/>
    </source>
</evidence>
<evidence type="ECO:0000256" key="15">
    <source>
        <dbReference type="ARBA" id="ARBA00022833"/>
    </source>
</evidence>
<evidence type="ECO:0000256" key="11">
    <source>
        <dbReference type="ARBA" id="ARBA00022692"/>
    </source>
</evidence>
<keyword evidence="20 33" id="KW-0472">Membrane</keyword>
<evidence type="ECO:0000256" key="12">
    <source>
        <dbReference type="ARBA" id="ARBA00022723"/>
    </source>
</evidence>
<dbReference type="Ensembl" id="ENSFTIT00000022731.1">
    <property type="protein sequence ID" value="ENSFTIP00000021818.1"/>
    <property type="gene ID" value="ENSFTIG00000008429.1"/>
</dbReference>
<dbReference type="SUPFAM" id="SSF56112">
    <property type="entry name" value="Protein kinase-like (PK-like)"/>
    <property type="match status" value="1"/>
</dbReference>
<dbReference type="PANTHER" id="PTHR13800:SF8">
    <property type="entry name" value="TRANSIENT RECEPTOR POTENTIAL CATION CHANNEL SUBFAMILY M MEMBER 7"/>
    <property type="match status" value="1"/>
</dbReference>
<evidence type="ECO:0000256" key="27">
    <source>
        <dbReference type="ARBA" id="ARBA00047899"/>
    </source>
</evidence>
<feature type="binding site" evidence="30">
    <location>
        <position position="1630"/>
    </location>
    <ligand>
        <name>ADP</name>
        <dbReference type="ChEBI" id="CHEBI:456216"/>
    </ligand>
</feature>
<dbReference type="Pfam" id="PF25508">
    <property type="entry name" value="TRPM2"/>
    <property type="match status" value="2"/>
</dbReference>
<evidence type="ECO:0000256" key="4">
    <source>
        <dbReference type="ARBA" id="ARBA00022448"/>
    </source>
</evidence>
<dbReference type="GO" id="GO:0005524">
    <property type="term" value="F:ATP binding"/>
    <property type="evidence" value="ECO:0007669"/>
    <property type="project" value="UniProtKB-KW"/>
</dbReference>
<keyword evidence="15 31" id="KW-0862">Zinc</keyword>
<comment type="catalytic activity">
    <reaction evidence="28">
        <text>L-seryl-[protein] + ATP = O-phospho-L-seryl-[protein] + ADP + H(+)</text>
        <dbReference type="Rhea" id="RHEA:17989"/>
        <dbReference type="Rhea" id="RHEA-COMP:9863"/>
        <dbReference type="Rhea" id="RHEA-COMP:11604"/>
        <dbReference type="ChEBI" id="CHEBI:15378"/>
        <dbReference type="ChEBI" id="CHEBI:29999"/>
        <dbReference type="ChEBI" id="CHEBI:30616"/>
        <dbReference type="ChEBI" id="CHEBI:83421"/>
        <dbReference type="ChEBI" id="CHEBI:456216"/>
        <dbReference type="EC" id="2.7.11.1"/>
    </reaction>
</comment>
<keyword evidence="12 31" id="KW-0479">Metal-binding</keyword>
<evidence type="ECO:0000256" key="19">
    <source>
        <dbReference type="ARBA" id="ARBA00023065"/>
    </source>
</evidence>
<dbReference type="FunFam" id="1.20.5.1010:FF:000002">
    <property type="entry name" value="Transient receptor potential cation channel subfamily M member 7"/>
    <property type="match status" value="1"/>
</dbReference>
<feature type="transmembrane region" description="Helical" evidence="33">
    <location>
        <begin position="856"/>
        <end position="878"/>
    </location>
</feature>
<feature type="transmembrane region" description="Helical" evidence="33">
    <location>
        <begin position="923"/>
        <end position="945"/>
    </location>
</feature>
<keyword evidence="18 33" id="KW-1133">Transmembrane helix</keyword>
<evidence type="ECO:0000256" key="23">
    <source>
        <dbReference type="ARBA" id="ARBA00025760"/>
    </source>
</evidence>
<feature type="binding site" evidence="31">
    <location>
        <position position="1792"/>
    </location>
    <ligand>
        <name>Zn(2+)</name>
        <dbReference type="ChEBI" id="CHEBI:29105"/>
    </ligand>
</feature>
<dbReference type="Pfam" id="PF02816">
    <property type="entry name" value="Alpha_kinase"/>
    <property type="match status" value="1"/>
</dbReference>
<feature type="binding site" evidence="30">
    <location>
        <position position="1759"/>
    </location>
    <ligand>
        <name>ADP</name>
        <dbReference type="ChEBI" id="CHEBI:456216"/>
    </ligand>
</feature>
<dbReference type="GO" id="GO:0055080">
    <property type="term" value="P:monoatomic cation homeostasis"/>
    <property type="evidence" value="ECO:0007669"/>
    <property type="project" value="TreeGrafter"/>
</dbReference>
<feature type="transmembrane region" description="Helical" evidence="33">
    <location>
        <begin position="999"/>
        <end position="1018"/>
    </location>
</feature>
<dbReference type="InterPro" id="IPR037162">
    <property type="entry name" value="TRPM_tetra_sf"/>
</dbReference>
<dbReference type="EC" id="2.7.11.1" evidence="3"/>
<keyword evidence="14" id="KW-0418">Kinase</keyword>
<evidence type="ECO:0000256" key="5">
    <source>
        <dbReference type="ARBA" id="ARBA00022475"/>
    </source>
</evidence>
<evidence type="ECO:0000256" key="10">
    <source>
        <dbReference type="ARBA" id="ARBA00022679"/>
    </source>
</evidence>
<keyword evidence="5" id="KW-1003">Cell membrane</keyword>
<evidence type="ECO:0000256" key="30">
    <source>
        <dbReference type="PIRSR" id="PIRSR629601-2"/>
    </source>
</evidence>
<evidence type="ECO:0000256" key="26">
    <source>
        <dbReference type="ARBA" id="ARBA00036634"/>
    </source>
</evidence>
<dbReference type="Gene3D" id="3.30.200.20">
    <property type="entry name" value="Phosphorylase Kinase, domain 1"/>
    <property type="match status" value="1"/>
</dbReference>
<comment type="cofactor">
    <cofactor evidence="31">
        <name>Zn(2+)</name>
        <dbReference type="ChEBI" id="CHEBI:29105"/>
    </cofactor>
    <text evidence="31">Binds 1 zinc ion per subunit.</text>
</comment>
<feature type="binding site" evidence="30">
    <location>
        <begin position="1776"/>
        <end position="1782"/>
    </location>
    <ligand>
        <name>ADP</name>
        <dbReference type="ChEBI" id="CHEBI:456216"/>
    </ligand>
</feature>
<evidence type="ECO:0000256" key="20">
    <source>
        <dbReference type="ARBA" id="ARBA00023136"/>
    </source>
</evidence>
<dbReference type="InterPro" id="IPR057366">
    <property type="entry name" value="TRPM-like"/>
</dbReference>
<feature type="compositionally biased region" description="Basic and acidic residues" evidence="32">
    <location>
        <begin position="560"/>
        <end position="573"/>
    </location>
</feature>
<feature type="active site" description="Proton acceptor" evidence="29">
    <location>
        <position position="1749"/>
    </location>
</feature>
<dbReference type="GO" id="GO:0005886">
    <property type="term" value="C:plasma membrane"/>
    <property type="evidence" value="ECO:0007669"/>
    <property type="project" value="UniProtKB-SubCell"/>
</dbReference>
<evidence type="ECO:0000256" key="31">
    <source>
        <dbReference type="PIRSR" id="PIRSR629601-3"/>
    </source>
</evidence>
<evidence type="ECO:0000256" key="21">
    <source>
        <dbReference type="ARBA" id="ARBA00023242"/>
    </source>
</evidence>
<keyword evidence="10" id="KW-0808">Transferase</keyword>
<evidence type="ECO:0000256" key="14">
    <source>
        <dbReference type="ARBA" id="ARBA00022777"/>
    </source>
</evidence>
<keyword evidence="17 30" id="KW-0067">ATP-binding</keyword>
<evidence type="ECO:0000256" key="25">
    <source>
        <dbReference type="ARBA" id="ARBA00034634"/>
    </source>
</evidence>
<evidence type="ECO:0000256" key="7">
    <source>
        <dbReference type="ARBA" id="ARBA00022553"/>
    </source>
</evidence>
<comment type="catalytic activity">
    <reaction evidence="24">
        <text>Mg(2+)(in) = Mg(2+)(out)</text>
        <dbReference type="Rhea" id="RHEA:29827"/>
        <dbReference type="ChEBI" id="CHEBI:18420"/>
    </reaction>
</comment>
<reference evidence="35" key="1">
    <citation type="submission" date="2025-08" db="UniProtKB">
        <authorList>
            <consortium name="Ensembl"/>
        </authorList>
    </citation>
    <scope>IDENTIFICATION</scope>
</reference>
<evidence type="ECO:0000313" key="36">
    <source>
        <dbReference type="Proteomes" id="UP000694562"/>
    </source>
</evidence>
<dbReference type="GO" id="GO:0004674">
    <property type="term" value="F:protein serine/threonine kinase activity"/>
    <property type="evidence" value="ECO:0007669"/>
    <property type="project" value="UniProtKB-KW"/>
</dbReference>
<name>A0A8C4V6X9_FALTI</name>
<keyword evidence="8" id="KW-0109">Calcium transport</keyword>
<feature type="binding site" evidence="31">
    <location>
        <position position="1735"/>
    </location>
    <ligand>
        <name>Zn(2+)</name>
        <dbReference type="ChEBI" id="CHEBI:29105"/>
    </ligand>
</feature>
<evidence type="ECO:0000256" key="18">
    <source>
        <dbReference type="ARBA" id="ARBA00022989"/>
    </source>
</evidence>
<dbReference type="Gene3D" id="3.20.200.10">
    <property type="entry name" value="MHCK/EF2 kinase"/>
    <property type="match status" value="1"/>
</dbReference>
<dbReference type="GO" id="GO:0005634">
    <property type="term" value="C:nucleus"/>
    <property type="evidence" value="ECO:0007669"/>
    <property type="project" value="UniProtKB-SubCell"/>
</dbReference>
<evidence type="ECO:0000256" key="32">
    <source>
        <dbReference type="SAM" id="MobiDB-lite"/>
    </source>
</evidence>
<evidence type="ECO:0000256" key="16">
    <source>
        <dbReference type="ARBA" id="ARBA00022837"/>
    </source>
</evidence>
<evidence type="ECO:0000256" key="9">
    <source>
        <dbReference type="ARBA" id="ARBA00022673"/>
    </source>
</evidence>
<dbReference type="InterPro" id="IPR050927">
    <property type="entry name" value="TRPM"/>
</dbReference>
<evidence type="ECO:0000256" key="3">
    <source>
        <dbReference type="ARBA" id="ARBA00012513"/>
    </source>
</evidence>
<dbReference type="SMART" id="SM00811">
    <property type="entry name" value="Alpha_kinase"/>
    <property type="match status" value="1"/>
</dbReference>
<feature type="binding site" evidence="31">
    <location>
        <position position="1794"/>
    </location>
    <ligand>
        <name>Zn(2+)</name>
        <dbReference type="ChEBI" id="CHEBI:29105"/>
    </ligand>
</feature>
<evidence type="ECO:0000259" key="34">
    <source>
        <dbReference type="PROSITE" id="PS51158"/>
    </source>
</evidence>
<reference evidence="35" key="2">
    <citation type="submission" date="2025-09" db="UniProtKB">
        <authorList>
            <consortium name="Ensembl"/>
        </authorList>
    </citation>
    <scope>IDENTIFICATION</scope>
</reference>
<keyword evidence="22" id="KW-0407">Ion channel</keyword>
<comment type="catalytic activity">
    <reaction evidence="26">
        <text>Ca(2+)(in) = Ca(2+)(out)</text>
        <dbReference type="Rhea" id="RHEA:29671"/>
        <dbReference type="ChEBI" id="CHEBI:29108"/>
    </reaction>
</comment>
<keyword evidence="13 30" id="KW-0547">Nucleotide-binding</keyword>
<keyword evidence="11 33" id="KW-0812">Transmembrane</keyword>
<evidence type="ECO:0000256" key="29">
    <source>
        <dbReference type="PIRSR" id="PIRSR629601-1"/>
    </source>
</evidence>
<dbReference type="FunFam" id="3.20.200.10:FF:000001">
    <property type="entry name" value="Transient receptor potential cation channel, subfamily M, member 7"/>
    <property type="match status" value="1"/>
</dbReference>
<evidence type="ECO:0000256" key="2">
    <source>
        <dbReference type="ARBA" id="ARBA00004651"/>
    </source>
</evidence>
<feature type="transmembrane region" description="Helical" evidence="33">
    <location>
        <begin position="758"/>
        <end position="776"/>
    </location>
</feature>
<keyword evidence="36" id="KW-1185">Reference proteome</keyword>
<feature type="region of interest" description="Disordered" evidence="32">
    <location>
        <begin position="541"/>
        <end position="574"/>
    </location>
</feature>
<evidence type="ECO:0000256" key="22">
    <source>
        <dbReference type="ARBA" id="ARBA00023303"/>
    </source>
</evidence>
<feature type="binding site" evidence="30">
    <location>
        <position position="1702"/>
    </location>
    <ligand>
        <name>ADP</name>
        <dbReference type="ChEBI" id="CHEBI:456216"/>
    </ligand>
</feature>
<comment type="catalytic activity">
    <reaction evidence="27">
        <text>L-threonyl-[protein] + ATP = O-phospho-L-threonyl-[protein] + ADP + H(+)</text>
        <dbReference type="Rhea" id="RHEA:46608"/>
        <dbReference type="Rhea" id="RHEA-COMP:11060"/>
        <dbReference type="Rhea" id="RHEA-COMP:11605"/>
        <dbReference type="ChEBI" id="CHEBI:15378"/>
        <dbReference type="ChEBI" id="CHEBI:30013"/>
        <dbReference type="ChEBI" id="CHEBI:30616"/>
        <dbReference type="ChEBI" id="CHEBI:61977"/>
        <dbReference type="ChEBI" id="CHEBI:456216"/>
        <dbReference type="EC" id="2.7.11.1"/>
    </reaction>
</comment>
<evidence type="ECO:0000256" key="8">
    <source>
        <dbReference type="ARBA" id="ARBA00022568"/>
    </source>
</evidence>
<feature type="compositionally biased region" description="Low complexity" evidence="32">
    <location>
        <begin position="541"/>
        <end position="553"/>
    </location>
</feature>
<evidence type="ECO:0000256" key="24">
    <source>
        <dbReference type="ARBA" id="ARBA00034269"/>
    </source>
</evidence>
<keyword evidence="6" id="KW-0723">Serine/threonine-protein kinase</keyword>
<evidence type="ECO:0000256" key="17">
    <source>
        <dbReference type="ARBA" id="ARBA00022840"/>
    </source>
</evidence>
<evidence type="ECO:0000313" key="35">
    <source>
        <dbReference type="Ensembl" id="ENSFTIP00000021818.1"/>
    </source>
</evidence>
<feature type="binding site" evidence="30">
    <location>
        <position position="1606"/>
    </location>
    <ligand>
        <name>ADP</name>
        <dbReference type="ChEBI" id="CHEBI:456216"/>
    </ligand>
</feature>
<feature type="compositionally biased region" description="Low complexity" evidence="32">
    <location>
        <begin position="1383"/>
        <end position="1393"/>
    </location>
</feature>
<protein>
    <recommendedName>
        <fullName evidence="3">non-specific serine/threonine protein kinase</fullName>
        <ecNumber evidence="3">2.7.11.1</ecNumber>
    </recommendedName>
</protein>
<evidence type="ECO:0000256" key="6">
    <source>
        <dbReference type="ARBA" id="ARBA00022527"/>
    </source>
</evidence>
<dbReference type="InterPro" id="IPR032415">
    <property type="entry name" value="TRPM_tetra"/>
</dbReference>
<dbReference type="InterPro" id="IPR041491">
    <property type="entry name" value="TRPM_SLOG"/>
</dbReference>
<feature type="compositionally biased region" description="Polar residues" evidence="32">
    <location>
        <begin position="1394"/>
        <end position="1410"/>
    </location>
</feature>
<dbReference type="InterPro" id="IPR011009">
    <property type="entry name" value="Kinase-like_dom_sf"/>
</dbReference>
<keyword evidence="7" id="KW-0597">Phosphoprotein</keyword>
<keyword evidence="19" id="KW-0406">Ion transport</keyword>
<dbReference type="Proteomes" id="UP000694562">
    <property type="component" value="Unplaced"/>
</dbReference>
<dbReference type="Pfam" id="PF16519">
    <property type="entry name" value="TRPM_tetra"/>
    <property type="match status" value="1"/>
</dbReference>
<dbReference type="InterPro" id="IPR004166">
    <property type="entry name" value="a-kinase_dom"/>
</dbReference>
<keyword evidence="21" id="KW-0539">Nucleus</keyword>
<evidence type="ECO:0000256" key="13">
    <source>
        <dbReference type="ARBA" id="ARBA00022741"/>
    </source>
</evidence>
<evidence type="ECO:0000256" key="1">
    <source>
        <dbReference type="ARBA" id="ARBA00004123"/>
    </source>
</evidence>
<keyword evidence="9" id="KW-0107">Calcium channel</keyword>
<dbReference type="PANTHER" id="PTHR13800">
    <property type="entry name" value="TRANSIENT RECEPTOR POTENTIAL CATION CHANNEL, SUBFAMILY M, MEMBER 6"/>
    <property type="match status" value="1"/>
</dbReference>
<feature type="domain" description="Alpha-type protein kinase" evidence="34">
    <location>
        <begin position="1576"/>
        <end position="1806"/>
    </location>
</feature>